<dbReference type="PIRSF" id="PIRSF038800">
    <property type="entry name" value="KYNU"/>
    <property type="match status" value="1"/>
</dbReference>
<dbReference type="InterPro" id="IPR010111">
    <property type="entry name" value="Kynureninase"/>
</dbReference>
<organism evidence="7 8">
    <name type="scientific">Marinithermofilum abyssi</name>
    <dbReference type="NCBI Taxonomy" id="1571185"/>
    <lineage>
        <taxon>Bacteria</taxon>
        <taxon>Bacillati</taxon>
        <taxon>Bacillota</taxon>
        <taxon>Bacilli</taxon>
        <taxon>Bacillales</taxon>
        <taxon>Thermoactinomycetaceae</taxon>
        <taxon>Marinithermofilum</taxon>
    </lineage>
</organism>
<feature type="binding site" evidence="4">
    <location>
        <position position="213"/>
    </location>
    <ligand>
        <name>pyridoxal 5'-phosphate</name>
        <dbReference type="ChEBI" id="CHEBI:597326"/>
    </ligand>
</feature>
<dbReference type="InterPro" id="IPR015421">
    <property type="entry name" value="PyrdxlP-dep_Trfase_major"/>
</dbReference>
<feature type="binding site" evidence="4">
    <location>
        <position position="216"/>
    </location>
    <ligand>
        <name>pyridoxal 5'-phosphate</name>
        <dbReference type="ChEBI" id="CHEBI:597326"/>
    </ligand>
</feature>
<evidence type="ECO:0000256" key="3">
    <source>
        <dbReference type="ARBA" id="ARBA00022898"/>
    </source>
</evidence>
<keyword evidence="2 4" id="KW-0378">Hydrolase</keyword>
<comment type="catalytic activity">
    <reaction evidence="6">
        <text>3-hydroxy-L-kynurenine + H2O = 3-hydroxyanthranilate + L-alanine + H(+)</text>
        <dbReference type="Rhea" id="RHEA:25143"/>
        <dbReference type="ChEBI" id="CHEBI:15377"/>
        <dbReference type="ChEBI" id="CHEBI:15378"/>
        <dbReference type="ChEBI" id="CHEBI:36559"/>
        <dbReference type="ChEBI" id="CHEBI:57972"/>
        <dbReference type="ChEBI" id="CHEBI:58125"/>
        <dbReference type="EC" id="3.7.1.3"/>
    </reaction>
</comment>
<comment type="cofactor">
    <cofactor evidence="4 6">
        <name>pyridoxal 5'-phosphate</name>
        <dbReference type="ChEBI" id="CHEBI:597326"/>
    </cofactor>
</comment>
<dbReference type="Gene3D" id="3.40.640.10">
    <property type="entry name" value="Type I PLP-dependent aspartate aminotransferase-like (Major domain)"/>
    <property type="match status" value="1"/>
</dbReference>
<evidence type="ECO:0000256" key="2">
    <source>
        <dbReference type="ARBA" id="ARBA00022801"/>
    </source>
</evidence>
<dbReference type="GO" id="GO:0030429">
    <property type="term" value="F:kynureninase activity"/>
    <property type="evidence" value="ECO:0007669"/>
    <property type="project" value="UniProtKB-UniRule"/>
</dbReference>
<dbReference type="UniPathway" id="UPA00253">
    <property type="reaction ID" value="UER00329"/>
</dbReference>
<feature type="binding site" evidence="4">
    <location>
        <begin position="132"/>
        <end position="135"/>
    </location>
    <ligand>
        <name>pyridoxal 5'-phosphate</name>
        <dbReference type="ChEBI" id="CHEBI:597326"/>
    </ligand>
</feature>
<evidence type="ECO:0000256" key="6">
    <source>
        <dbReference type="PIRNR" id="PIRNR038800"/>
    </source>
</evidence>
<proteinExistence type="inferred from homology"/>
<dbReference type="EC" id="3.7.1.3" evidence="4 5"/>
<comment type="pathway">
    <text evidence="4 6">Amino-acid degradation; L-kynurenine degradation; L-alanine and anthranilate from L-kynurenine: step 1/1.</text>
</comment>
<name>A0A8J2VJP3_9BACL</name>
<feature type="modified residue" description="N6-(pyridoxal phosphate)lysine" evidence="4">
    <location>
        <position position="239"/>
    </location>
</feature>
<feature type="binding site" evidence="4">
    <location>
        <position position="267"/>
    </location>
    <ligand>
        <name>pyridoxal 5'-phosphate</name>
        <dbReference type="ChEBI" id="CHEBI:597326"/>
    </ligand>
</feature>
<dbReference type="PANTHER" id="PTHR14084:SF0">
    <property type="entry name" value="KYNURENINASE"/>
    <property type="match status" value="1"/>
</dbReference>
<dbReference type="EMBL" id="BMHQ01000011">
    <property type="protein sequence ID" value="GGE25501.1"/>
    <property type="molecule type" value="Genomic_DNA"/>
</dbReference>
<evidence type="ECO:0000256" key="4">
    <source>
        <dbReference type="HAMAP-Rule" id="MF_01970"/>
    </source>
</evidence>
<dbReference type="GO" id="GO:0030170">
    <property type="term" value="F:pyridoxal phosphate binding"/>
    <property type="evidence" value="ECO:0007669"/>
    <property type="project" value="UniProtKB-UniRule"/>
</dbReference>
<dbReference type="GO" id="GO:0009435">
    <property type="term" value="P:NAD+ biosynthetic process"/>
    <property type="evidence" value="ECO:0007669"/>
    <property type="project" value="UniProtKB-UniRule"/>
</dbReference>
<keyword evidence="3 4" id="KW-0663">Pyridoxal phosphate</keyword>
<dbReference type="Gene3D" id="3.90.1150.10">
    <property type="entry name" value="Aspartate Aminotransferase, domain 1"/>
    <property type="match status" value="1"/>
</dbReference>
<comment type="function">
    <text evidence="4 6">Catalyzes the cleavage of L-kynurenine (L-Kyn) and L-3-hydroxykynurenine (L-3OHKyn) into anthranilic acid (AA) and 3-hydroxyanthranilic acid (3-OHAA), respectively.</text>
</comment>
<dbReference type="GO" id="GO:0043420">
    <property type="term" value="P:anthranilate metabolic process"/>
    <property type="evidence" value="ECO:0007669"/>
    <property type="project" value="TreeGrafter"/>
</dbReference>
<keyword evidence="8" id="KW-1185">Reference proteome</keyword>
<dbReference type="NCBIfam" id="TIGR01814">
    <property type="entry name" value="kynureninase"/>
    <property type="match status" value="1"/>
</dbReference>
<dbReference type="GO" id="GO:0019441">
    <property type="term" value="P:L-tryptophan catabolic process to kynurenine"/>
    <property type="evidence" value="ECO:0007669"/>
    <property type="project" value="TreeGrafter"/>
</dbReference>
<dbReference type="HAMAP" id="MF_01970">
    <property type="entry name" value="Kynureninase"/>
    <property type="match status" value="1"/>
</dbReference>
<gene>
    <name evidence="4 7" type="primary">kynU</name>
    <name evidence="7" type="ORF">GCM10011571_29580</name>
</gene>
<comment type="subunit">
    <text evidence="4 6">Homodimer.</text>
</comment>
<comment type="catalytic activity">
    <reaction evidence="4 6">
        <text>L-kynurenine + H2O = anthranilate + L-alanine + H(+)</text>
        <dbReference type="Rhea" id="RHEA:16813"/>
        <dbReference type="ChEBI" id="CHEBI:15377"/>
        <dbReference type="ChEBI" id="CHEBI:15378"/>
        <dbReference type="ChEBI" id="CHEBI:16567"/>
        <dbReference type="ChEBI" id="CHEBI:57959"/>
        <dbReference type="ChEBI" id="CHEBI:57972"/>
        <dbReference type="EC" id="3.7.1.3"/>
    </reaction>
</comment>
<keyword evidence="1 4" id="KW-0662">Pyridine nucleotide biosynthesis</keyword>
<dbReference type="SUPFAM" id="SSF53383">
    <property type="entry name" value="PLP-dependent transferases"/>
    <property type="match status" value="1"/>
</dbReference>
<accession>A0A8J2VJP3</accession>
<evidence type="ECO:0000256" key="1">
    <source>
        <dbReference type="ARBA" id="ARBA00022642"/>
    </source>
</evidence>
<feature type="binding site" evidence="4">
    <location>
        <position position="104"/>
    </location>
    <ligand>
        <name>pyridoxal 5'-phosphate</name>
        <dbReference type="ChEBI" id="CHEBI:597326"/>
    </ligand>
</feature>
<evidence type="ECO:0000256" key="5">
    <source>
        <dbReference type="NCBIfam" id="TIGR01814"/>
    </source>
</evidence>
<comment type="similarity">
    <text evidence="4 6">Belongs to the kynureninase family.</text>
</comment>
<comment type="pathway">
    <text evidence="4 6">Cofactor biosynthesis; NAD(+) biosynthesis; quinolinate from L-kynurenine: step 2/3.</text>
</comment>
<dbReference type="PANTHER" id="PTHR14084">
    <property type="entry name" value="KYNURENINASE"/>
    <property type="match status" value="1"/>
</dbReference>
<dbReference type="GO" id="GO:0019805">
    <property type="term" value="P:quinolinate biosynthetic process"/>
    <property type="evidence" value="ECO:0007669"/>
    <property type="project" value="UniProtKB-UniRule"/>
</dbReference>
<comment type="caution">
    <text evidence="4">Lacks conserved residue(s) required for the propagation of feature annotation.</text>
</comment>
<reference evidence="7" key="1">
    <citation type="journal article" date="2014" name="Int. J. Syst. Evol. Microbiol.">
        <title>Complete genome sequence of Corynebacterium casei LMG S-19264T (=DSM 44701T), isolated from a smear-ripened cheese.</title>
        <authorList>
            <consortium name="US DOE Joint Genome Institute (JGI-PGF)"/>
            <person name="Walter F."/>
            <person name="Albersmeier A."/>
            <person name="Kalinowski J."/>
            <person name="Ruckert C."/>
        </authorList>
    </citation>
    <scope>NUCLEOTIDE SEQUENCE</scope>
    <source>
        <strain evidence="7">CGMCC 1.15179</strain>
    </source>
</reference>
<dbReference type="AlphaFoldDB" id="A0A8J2VJP3"/>
<feature type="binding site" evidence="4">
    <location>
        <position position="295"/>
    </location>
    <ligand>
        <name>pyridoxal 5'-phosphate</name>
        <dbReference type="ChEBI" id="CHEBI:597326"/>
    </ligand>
</feature>
<evidence type="ECO:0000313" key="7">
    <source>
        <dbReference type="EMBL" id="GGE25501.1"/>
    </source>
</evidence>
<dbReference type="FunFam" id="3.40.640.10:FF:000031">
    <property type="entry name" value="Kynureninase"/>
    <property type="match status" value="1"/>
</dbReference>
<sequence length="428" mass="48031">MGDTAFEPVRAFAEELDQTDPLAVYRKEFYLKEGVIYLDGNSLGLLSKRAEQTLEEVLDAWREYGIDGWMSGKHPWFTLSEKLGAMTAPLVGAYPEEVVVTGSTTVNLHQLTATFYRPEGKRTKILADALTFPSDIYALQSQVRLHGLDPAEHLIQVDSRDGRTLAEEDIIDAMTEEVALILLPSVLYRSGQLLDMKRLTEEARRRGIVIGFDLCHSIGAIPHQLHDWGVDFAVWCNYKYLNSGPGGPGGLYVHEKHFGRLPGLAGWFGSQKDVQFDMEHRFTPSAAAGAYQIGTPHVLSTAPLIGSLEMFADAGIDRIREKSLRLTRYLMQLVEHELEGMGFSLGNPLEDHRRGGHVCLEHPEAVRICKSLKKHGVVPDFRAPHVIRLAPVALYTSYTEVWEAMQILKQIMKTKDYEKHPKVREVIA</sequence>
<dbReference type="GO" id="GO:0005737">
    <property type="term" value="C:cytoplasm"/>
    <property type="evidence" value="ECO:0007669"/>
    <property type="project" value="UniProtKB-UniRule"/>
</dbReference>
<dbReference type="Pfam" id="PF22580">
    <property type="entry name" value="KYNU_C"/>
    <property type="match status" value="1"/>
</dbReference>
<dbReference type="UniPathway" id="UPA00334">
    <property type="reaction ID" value="UER00455"/>
</dbReference>
<feature type="binding site" evidence="4">
    <location>
        <position position="105"/>
    </location>
    <ligand>
        <name>pyridoxal 5'-phosphate</name>
        <dbReference type="ChEBI" id="CHEBI:597326"/>
    </ligand>
</feature>
<dbReference type="RefSeq" id="WP_188648665.1">
    <property type="nucleotide sequence ID" value="NZ_BMHQ01000011.1"/>
</dbReference>
<dbReference type="InterPro" id="IPR015422">
    <property type="entry name" value="PyrdxlP-dep_Trfase_small"/>
</dbReference>
<protein>
    <recommendedName>
        <fullName evidence="4 5">Kynureninase</fullName>
        <ecNumber evidence="4 5">3.7.1.3</ecNumber>
    </recommendedName>
    <alternativeName>
        <fullName evidence="4">L-kynurenine hydrolase</fullName>
    </alternativeName>
</protein>
<evidence type="ECO:0000313" key="8">
    <source>
        <dbReference type="Proteomes" id="UP000625210"/>
    </source>
</evidence>
<dbReference type="Proteomes" id="UP000625210">
    <property type="component" value="Unassembled WGS sequence"/>
</dbReference>
<dbReference type="InterPro" id="IPR015424">
    <property type="entry name" value="PyrdxlP-dep_Trfase"/>
</dbReference>
<feature type="binding site" evidence="4">
    <location>
        <position position="238"/>
    </location>
    <ligand>
        <name>pyridoxal 5'-phosphate</name>
        <dbReference type="ChEBI" id="CHEBI:597326"/>
    </ligand>
</feature>
<dbReference type="GO" id="GO:0097053">
    <property type="term" value="P:L-kynurenine catabolic process"/>
    <property type="evidence" value="ECO:0007669"/>
    <property type="project" value="UniProtKB-UniRule"/>
</dbReference>
<comment type="caution">
    <text evidence="7">The sequence shown here is derived from an EMBL/GenBank/DDBJ whole genome shotgun (WGS) entry which is preliminary data.</text>
</comment>
<reference evidence="7" key="2">
    <citation type="submission" date="2020-09" db="EMBL/GenBank/DDBJ databases">
        <authorList>
            <person name="Sun Q."/>
            <person name="Zhou Y."/>
        </authorList>
    </citation>
    <scope>NUCLEOTIDE SEQUENCE</scope>
    <source>
        <strain evidence="7">CGMCC 1.15179</strain>
    </source>
</reference>